<proteinExistence type="predicted"/>
<comment type="caution">
    <text evidence="2">The sequence shown here is derived from an EMBL/GenBank/DDBJ whole genome shotgun (WGS) entry which is preliminary data.</text>
</comment>
<reference evidence="2" key="1">
    <citation type="submission" date="2013-11" db="EMBL/GenBank/DDBJ databases">
        <title>Genome sequence of the fusiform rust pathogen reveals effectors for host alternation and coevolution with pine.</title>
        <authorList>
            <consortium name="DOE Joint Genome Institute"/>
            <person name="Smith K."/>
            <person name="Pendleton A."/>
            <person name="Kubisiak T."/>
            <person name="Anderson C."/>
            <person name="Salamov A."/>
            <person name="Aerts A."/>
            <person name="Riley R."/>
            <person name="Clum A."/>
            <person name="Lindquist E."/>
            <person name="Ence D."/>
            <person name="Campbell M."/>
            <person name="Kronenberg Z."/>
            <person name="Feau N."/>
            <person name="Dhillon B."/>
            <person name="Hamelin R."/>
            <person name="Burleigh J."/>
            <person name="Smith J."/>
            <person name="Yandell M."/>
            <person name="Nelson C."/>
            <person name="Grigoriev I."/>
            <person name="Davis J."/>
        </authorList>
    </citation>
    <scope>NUCLEOTIDE SEQUENCE</scope>
    <source>
        <strain evidence="2">G11</strain>
    </source>
</reference>
<feature type="non-terminal residue" evidence="2">
    <location>
        <position position="76"/>
    </location>
</feature>
<sequence>MDNPTFRELIILLKPHLKATNCVSLEEQVMLFLFVVGNSASNWLSGERFQHSGETISHYFNKVRRALEVIADDWIV</sequence>
<keyword evidence="3" id="KW-1185">Reference proteome</keyword>
<evidence type="ECO:0000313" key="3">
    <source>
        <dbReference type="Proteomes" id="UP000886653"/>
    </source>
</evidence>
<evidence type="ECO:0000313" key="2">
    <source>
        <dbReference type="EMBL" id="KAG0152615.1"/>
    </source>
</evidence>
<evidence type="ECO:0000259" key="1">
    <source>
        <dbReference type="Pfam" id="PF26138"/>
    </source>
</evidence>
<feature type="domain" description="DUF8040" evidence="1">
    <location>
        <begin position="1"/>
        <end position="67"/>
    </location>
</feature>
<name>A0A9P6P086_9BASI</name>
<dbReference type="OrthoDB" id="1681765at2759"/>
<protein>
    <recommendedName>
        <fullName evidence="1">DUF8040 domain-containing protein</fullName>
    </recommendedName>
</protein>
<dbReference type="AlphaFoldDB" id="A0A9P6P086"/>
<dbReference type="Pfam" id="PF26138">
    <property type="entry name" value="DUF8040"/>
    <property type="match status" value="1"/>
</dbReference>
<dbReference type="Proteomes" id="UP000886653">
    <property type="component" value="Unassembled WGS sequence"/>
</dbReference>
<gene>
    <name evidence="2" type="ORF">CROQUDRAFT_650066</name>
</gene>
<dbReference type="InterPro" id="IPR058353">
    <property type="entry name" value="DUF8040"/>
</dbReference>
<organism evidence="2 3">
    <name type="scientific">Cronartium quercuum f. sp. fusiforme G11</name>
    <dbReference type="NCBI Taxonomy" id="708437"/>
    <lineage>
        <taxon>Eukaryota</taxon>
        <taxon>Fungi</taxon>
        <taxon>Dikarya</taxon>
        <taxon>Basidiomycota</taxon>
        <taxon>Pucciniomycotina</taxon>
        <taxon>Pucciniomycetes</taxon>
        <taxon>Pucciniales</taxon>
        <taxon>Coleosporiaceae</taxon>
        <taxon>Cronartium</taxon>
    </lineage>
</organism>
<accession>A0A9P6P086</accession>
<dbReference type="EMBL" id="MU167208">
    <property type="protein sequence ID" value="KAG0152615.1"/>
    <property type="molecule type" value="Genomic_DNA"/>
</dbReference>